<protein>
    <submittedName>
        <fullName evidence="1">Transposase</fullName>
    </submittedName>
</protein>
<evidence type="ECO:0000313" key="1">
    <source>
        <dbReference type="EMBL" id="SDG10573.1"/>
    </source>
</evidence>
<dbReference type="EMBL" id="FNCI01000004">
    <property type="protein sequence ID" value="SDG10573.1"/>
    <property type="molecule type" value="Genomic_DNA"/>
</dbReference>
<evidence type="ECO:0000313" key="2">
    <source>
        <dbReference type="Proteomes" id="UP000198641"/>
    </source>
</evidence>
<proteinExistence type="predicted"/>
<accession>A0A1G7RIJ3</accession>
<gene>
    <name evidence="1" type="ORF">SAMN05216571_104286</name>
</gene>
<name>A0A1G7RIJ3_9GAMM</name>
<keyword evidence="2" id="KW-1185">Reference proteome</keyword>
<dbReference type="Proteomes" id="UP000198641">
    <property type="component" value="Unassembled WGS sequence"/>
</dbReference>
<sequence>MPEMVSGKKIQRYSTGFEVKLVEWNRQVHRSVKGVAEKIL</sequence>
<reference evidence="1 2" key="1">
    <citation type="submission" date="2016-10" db="EMBL/GenBank/DDBJ databases">
        <authorList>
            <person name="de Groot N.N."/>
        </authorList>
    </citation>
    <scope>NUCLEOTIDE SEQUENCE [LARGE SCALE GENOMIC DNA]</scope>
    <source>
        <strain evidence="1 2">BH539</strain>
    </source>
</reference>
<dbReference type="STRING" id="284577.SAMN05216571_104286"/>
<organism evidence="1 2">
    <name type="scientific">Onishia taeanensis</name>
    <dbReference type="NCBI Taxonomy" id="284577"/>
    <lineage>
        <taxon>Bacteria</taxon>
        <taxon>Pseudomonadati</taxon>
        <taxon>Pseudomonadota</taxon>
        <taxon>Gammaproteobacteria</taxon>
        <taxon>Oceanospirillales</taxon>
        <taxon>Halomonadaceae</taxon>
        <taxon>Onishia</taxon>
    </lineage>
</organism>
<dbReference type="AlphaFoldDB" id="A0A1G7RIJ3"/>